<protein>
    <recommendedName>
        <fullName evidence="9">Oxidoreductase</fullName>
    </recommendedName>
</protein>
<reference evidence="7" key="2">
    <citation type="submission" date="2023-01" db="EMBL/GenBank/DDBJ databases">
        <authorList>
            <person name="Sun Q."/>
            <person name="Evtushenko L."/>
        </authorList>
    </citation>
    <scope>NUCLEOTIDE SEQUENCE</scope>
    <source>
        <strain evidence="7">VKM Ac-1069</strain>
    </source>
</reference>
<keyword evidence="5" id="KW-1133">Transmembrane helix</keyword>
<dbReference type="PANTHER" id="PTHR33452:SF1">
    <property type="entry name" value="INNER MEMBRANE PROTEIN YPHA-RELATED"/>
    <property type="match status" value="1"/>
</dbReference>
<accession>A0A9W6L265</accession>
<evidence type="ECO:0000313" key="8">
    <source>
        <dbReference type="Proteomes" id="UP001143463"/>
    </source>
</evidence>
<evidence type="ECO:0000256" key="5">
    <source>
        <dbReference type="ARBA" id="ARBA00022989"/>
    </source>
</evidence>
<dbReference type="RefSeq" id="WP_051737407.1">
    <property type="nucleotide sequence ID" value="NZ_BAAAUZ010000077.1"/>
</dbReference>
<evidence type="ECO:0000313" key="7">
    <source>
        <dbReference type="EMBL" id="GLL12347.1"/>
    </source>
</evidence>
<keyword evidence="6" id="KW-0472">Membrane</keyword>
<name>A0A9W6L265_9PSEU</name>
<evidence type="ECO:0008006" key="9">
    <source>
        <dbReference type="Google" id="ProtNLM"/>
    </source>
</evidence>
<dbReference type="EMBL" id="BSFQ01000013">
    <property type="protein sequence ID" value="GLL12347.1"/>
    <property type="molecule type" value="Genomic_DNA"/>
</dbReference>
<reference evidence="7" key="1">
    <citation type="journal article" date="2014" name="Int. J. Syst. Evol. Microbiol.">
        <title>Complete genome sequence of Corynebacterium casei LMG S-19264T (=DSM 44701T), isolated from a smear-ripened cheese.</title>
        <authorList>
            <consortium name="US DOE Joint Genome Institute (JGI-PGF)"/>
            <person name="Walter F."/>
            <person name="Albersmeier A."/>
            <person name="Kalinowski J."/>
            <person name="Ruckert C."/>
        </authorList>
    </citation>
    <scope>NUCLEOTIDE SEQUENCE</scope>
    <source>
        <strain evidence="7">VKM Ac-1069</strain>
    </source>
</reference>
<dbReference type="AlphaFoldDB" id="A0A9W6L265"/>
<keyword evidence="3" id="KW-1003">Cell membrane</keyword>
<comment type="subcellular location">
    <subcellularLocation>
        <location evidence="1">Cell membrane</location>
        <topology evidence="1">Multi-pass membrane protein</topology>
    </subcellularLocation>
</comment>
<evidence type="ECO:0000256" key="6">
    <source>
        <dbReference type="ARBA" id="ARBA00023136"/>
    </source>
</evidence>
<proteinExistence type="inferred from homology"/>
<dbReference type="Proteomes" id="UP001143463">
    <property type="component" value="Unassembled WGS sequence"/>
</dbReference>
<gene>
    <name evidence="7" type="ORF">GCM10017577_34880</name>
</gene>
<evidence type="ECO:0000256" key="3">
    <source>
        <dbReference type="ARBA" id="ARBA00022475"/>
    </source>
</evidence>
<dbReference type="PANTHER" id="PTHR33452">
    <property type="entry name" value="OXIDOREDUCTASE CATD-RELATED"/>
    <property type="match status" value="1"/>
</dbReference>
<keyword evidence="8" id="KW-1185">Reference proteome</keyword>
<comment type="similarity">
    <text evidence="2">Belongs to the DoxX family.</text>
</comment>
<evidence type="ECO:0000256" key="1">
    <source>
        <dbReference type="ARBA" id="ARBA00004651"/>
    </source>
</evidence>
<dbReference type="InterPro" id="IPR032808">
    <property type="entry name" value="DoxX"/>
</dbReference>
<comment type="caution">
    <text evidence="7">The sequence shown here is derived from an EMBL/GenBank/DDBJ whole genome shotgun (WGS) entry which is preliminary data.</text>
</comment>
<organism evidence="7 8">
    <name type="scientific">Pseudonocardia halophobica</name>
    <dbReference type="NCBI Taxonomy" id="29401"/>
    <lineage>
        <taxon>Bacteria</taxon>
        <taxon>Bacillati</taxon>
        <taxon>Actinomycetota</taxon>
        <taxon>Actinomycetes</taxon>
        <taxon>Pseudonocardiales</taxon>
        <taxon>Pseudonocardiaceae</taxon>
        <taxon>Pseudonocardia</taxon>
    </lineage>
</organism>
<evidence type="ECO:0000256" key="2">
    <source>
        <dbReference type="ARBA" id="ARBA00006679"/>
    </source>
</evidence>
<evidence type="ECO:0000256" key="4">
    <source>
        <dbReference type="ARBA" id="ARBA00022692"/>
    </source>
</evidence>
<dbReference type="GO" id="GO:0005886">
    <property type="term" value="C:plasma membrane"/>
    <property type="evidence" value="ECO:0007669"/>
    <property type="project" value="UniProtKB-SubCell"/>
</dbReference>
<keyword evidence="4" id="KW-0812">Transmembrane</keyword>
<dbReference type="Pfam" id="PF07681">
    <property type="entry name" value="DoxX"/>
    <property type="match status" value="1"/>
</dbReference>
<sequence>MKIGIAVLRAVIGLLFLGHGLQKLTERFGGHGLAQTAAGFESMGLRPGRQNALAAGVSEAVGGALLTAGLATPVATGMITGTMGSAVYHVHGSKGPWATQGGWEYNAVIAAAAFAIADTGPGELSLDHALGIERSGWRVAVAQLAAGLLGSAVVAALTKASAPAPAASPGTDMPAAERADT</sequence>
<dbReference type="InterPro" id="IPR051907">
    <property type="entry name" value="DoxX-like_oxidoreductase"/>
</dbReference>